<feature type="domain" description="Type I restriction modification DNA specificity" evidence="4">
    <location>
        <begin position="201"/>
        <end position="354"/>
    </location>
</feature>
<sequence>MATLRDYIKIKHGYAFKGKNISTIDNNIVLVTPGNFAIGGGFKEEKCKYFDAEYPDDYVLKEDDLIVTMTDLSKAIDTLGYSALVPKSKGNRIYLHNQRIGLISIETDSLDKHYLYWFMRSPYYQRTIASTSTGSTVHHTSPDRIMDIEIDLPELIEQKKIAGLLDNIEEKIAINNEVNKNLQAQAFALYSQIIIDNADNTWTPGVLSDIADITMGQSPKGDTYNEDGVGTVFFQGRAEFGFRFPTRRLYTTAPKRMALANDTLMSVRAPVGDINVAYEDCCIGRGLASIHSKDNHQSYVLYTMFNLRKQLHIFNGEGTVFGSINKDSLNTMPIVIPPIKVIDTFGEIVAPMDNAIRNNYAEICHLTNIRDSLLPRLMSGELDVSDIDI</sequence>
<accession>A0A1I5WV65</accession>
<keyword evidence="6" id="KW-1185">Reference proteome</keyword>
<dbReference type="PANTHER" id="PTHR30408">
    <property type="entry name" value="TYPE-1 RESTRICTION ENZYME ECOKI SPECIFICITY PROTEIN"/>
    <property type="match status" value="1"/>
</dbReference>
<dbReference type="GO" id="GO:0003677">
    <property type="term" value="F:DNA binding"/>
    <property type="evidence" value="ECO:0007669"/>
    <property type="project" value="UniProtKB-KW"/>
</dbReference>
<evidence type="ECO:0000256" key="2">
    <source>
        <dbReference type="ARBA" id="ARBA00022747"/>
    </source>
</evidence>
<dbReference type="InterPro" id="IPR000055">
    <property type="entry name" value="Restrct_endonuc_typeI_TRD"/>
</dbReference>
<dbReference type="Pfam" id="PF01420">
    <property type="entry name" value="Methylase_S"/>
    <property type="match status" value="2"/>
</dbReference>
<keyword evidence="3" id="KW-0238">DNA-binding</keyword>
<dbReference type="PANTHER" id="PTHR30408:SF12">
    <property type="entry name" value="TYPE I RESTRICTION ENZYME MJAVIII SPECIFICITY SUBUNIT"/>
    <property type="match status" value="1"/>
</dbReference>
<proteinExistence type="inferred from homology"/>
<dbReference type="InterPro" id="IPR044946">
    <property type="entry name" value="Restrct_endonuc_typeI_TRD_sf"/>
</dbReference>
<dbReference type="Proteomes" id="UP000182624">
    <property type="component" value="Unassembled WGS sequence"/>
</dbReference>
<dbReference type="GO" id="GO:0009307">
    <property type="term" value="P:DNA restriction-modification system"/>
    <property type="evidence" value="ECO:0007669"/>
    <property type="project" value="UniProtKB-KW"/>
</dbReference>
<comment type="similarity">
    <text evidence="1">Belongs to the type-I restriction system S methylase family.</text>
</comment>
<dbReference type="InterPro" id="IPR052021">
    <property type="entry name" value="Type-I_RS_S_subunit"/>
</dbReference>
<dbReference type="OrthoDB" id="9811611at2"/>
<evidence type="ECO:0000313" key="5">
    <source>
        <dbReference type="EMBL" id="SFQ23508.1"/>
    </source>
</evidence>
<evidence type="ECO:0000256" key="1">
    <source>
        <dbReference type="ARBA" id="ARBA00010923"/>
    </source>
</evidence>
<dbReference type="CDD" id="cd17278">
    <property type="entry name" value="RMtype1_S_LdeBORF1052P-TRD2-CR2"/>
    <property type="match status" value="1"/>
</dbReference>
<dbReference type="AlphaFoldDB" id="A0A1I5WV65"/>
<keyword evidence="2" id="KW-0680">Restriction system</keyword>
<feature type="domain" description="Type I restriction modification DNA specificity" evidence="4">
    <location>
        <begin position="3"/>
        <end position="183"/>
    </location>
</feature>
<protein>
    <submittedName>
        <fullName evidence="5">Type I restriction enzyme, S subunit</fullName>
    </submittedName>
</protein>
<dbReference type="SUPFAM" id="SSF116734">
    <property type="entry name" value="DNA methylase specificity domain"/>
    <property type="match status" value="2"/>
</dbReference>
<reference evidence="6" key="1">
    <citation type="submission" date="2016-10" db="EMBL/GenBank/DDBJ databases">
        <authorList>
            <person name="Varghese N."/>
            <person name="Submissions S."/>
        </authorList>
    </citation>
    <scope>NUCLEOTIDE SEQUENCE [LARGE SCALE GENOMIC DNA]</scope>
    <source>
        <strain evidence="6">P18</strain>
    </source>
</reference>
<dbReference type="EMBL" id="FOXO01000025">
    <property type="protein sequence ID" value="SFQ23508.1"/>
    <property type="molecule type" value="Genomic_DNA"/>
</dbReference>
<evidence type="ECO:0000313" key="6">
    <source>
        <dbReference type="Proteomes" id="UP000182624"/>
    </source>
</evidence>
<dbReference type="RefSeq" id="WP_083413570.1">
    <property type="nucleotide sequence ID" value="NZ_FOXO01000025.1"/>
</dbReference>
<dbReference type="CDD" id="cd17495">
    <property type="entry name" value="RMtype1_S_Cep9333ORF4827P-TRD2-CR2_like"/>
    <property type="match status" value="1"/>
</dbReference>
<dbReference type="Gene3D" id="3.90.220.20">
    <property type="entry name" value="DNA methylase specificity domains"/>
    <property type="match status" value="2"/>
</dbReference>
<organism evidence="5 6">
    <name type="scientific">Butyrivibrio proteoclasticus</name>
    <dbReference type="NCBI Taxonomy" id="43305"/>
    <lineage>
        <taxon>Bacteria</taxon>
        <taxon>Bacillati</taxon>
        <taxon>Bacillota</taxon>
        <taxon>Clostridia</taxon>
        <taxon>Lachnospirales</taxon>
        <taxon>Lachnospiraceae</taxon>
        <taxon>Butyrivibrio</taxon>
    </lineage>
</organism>
<name>A0A1I5WV65_9FIRM</name>
<evidence type="ECO:0000259" key="4">
    <source>
        <dbReference type="Pfam" id="PF01420"/>
    </source>
</evidence>
<gene>
    <name evidence="5" type="ORF">SAMN04487928_12546</name>
</gene>
<evidence type="ECO:0000256" key="3">
    <source>
        <dbReference type="ARBA" id="ARBA00023125"/>
    </source>
</evidence>